<keyword evidence="4" id="KW-0175">Coiled coil</keyword>
<keyword evidence="8" id="KW-1185">Reference proteome</keyword>
<dbReference type="AlphaFoldDB" id="A0A667X6P5"/>
<feature type="coiled-coil region" evidence="4">
    <location>
        <begin position="125"/>
        <end position="152"/>
    </location>
</feature>
<evidence type="ECO:0000259" key="5">
    <source>
        <dbReference type="SMART" id="SM00184"/>
    </source>
</evidence>
<evidence type="ECO:0000313" key="8">
    <source>
        <dbReference type="Proteomes" id="UP000472263"/>
    </source>
</evidence>
<accession>A0A667X6P5</accession>
<dbReference type="InterPro" id="IPR001841">
    <property type="entry name" value="Znf_RING"/>
</dbReference>
<evidence type="ECO:0000256" key="3">
    <source>
        <dbReference type="ARBA" id="ARBA00022833"/>
    </source>
</evidence>
<evidence type="ECO:0000256" key="1">
    <source>
        <dbReference type="ARBA" id="ARBA00022723"/>
    </source>
</evidence>
<evidence type="ECO:0000313" key="7">
    <source>
        <dbReference type="Ensembl" id="ENSMMDP00005010922.1"/>
    </source>
</evidence>
<proteinExistence type="predicted"/>
<evidence type="ECO:0000259" key="6">
    <source>
        <dbReference type="SMART" id="SM00336"/>
    </source>
</evidence>
<reference evidence="7" key="2">
    <citation type="submission" date="2025-08" db="UniProtKB">
        <authorList>
            <consortium name="Ensembl"/>
        </authorList>
    </citation>
    <scope>IDENTIFICATION</scope>
</reference>
<dbReference type="SUPFAM" id="SSF57845">
    <property type="entry name" value="B-box zinc-binding domain"/>
    <property type="match status" value="1"/>
</dbReference>
<dbReference type="CDD" id="cd19800">
    <property type="entry name" value="Bbox2_xNF7-like"/>
    <property type="match status" value="1"/>
</dbReference>
<name>A0A667X6P5_9TELE</name>
<sequence>MASASYMEDLTCSICRTIFTDPVSLLCGHSFCRKCITNSLSIKDKCPQCRTTVPKEEKYLPTSHILKSLADKAKEVAQFLCPEHEEKLKLFCETDQQLACVICRDGERHDGHKFKPVREAATSLRRELEKGMEHLSDDIKAIESLANTQREEITKTHMKHVHTLSSSLMSLPVSAYFNIGPSEDIHRNPLTVCWY</sequence>
<evidence type="ECO:0000256" key="4">
    <source>
        <dbReference type="SAM" id="Coils"/>
    </source>
</evidence>
<keyword evidence="3" id="KW-0862">Zinc</keyword>
<dbReference type="Pfam" id="PF00643">
    <property type="entry name" value="zf-B_box"/>
    <property type="match status" value="1"/>
</dbReference>
<keyword evidence="1" id="KW-0479">Metal-binding</keyword>
<dbReference type="InParanoid" id="A0A667X6P5"/>
<dbReference type="InterPro" id="IPR050143">
    <property type="entry name" value="TRIM/RBCC"/>
</dbReference>
<dbReference type="Gene3D" id="3.30.160.60">
    <property type="entry name" value="Classic Zinc Finger"/>
    <property type="match status" value="1"/>
</dbReference>
<dbReference type="Proteomes" id="UP000472263">
    <property type="component" value="Chromosome 7"/>
</dbReference>
<protein>
    <submittedName>
        <fullName evidence="7">Uncharacterized protein</fullName>
    </submittedName>
</protein>
<dbReference type="PANTHER" id="PTHR24103">
    <property type="entry name" value="E3 UBIQUITIN-PROTEIN LIGASE TRIM"/>
    <property type="match status" value="1"/>
</dbReference>
<evidence type="ECO:0000256" key="2">
    <source>
        <dbReference type="ARBA" id="ARBA00022771"/>
    </source>
</evidence>
<dbReference type="FunCoup" id="A0A667X6P5">
    <property type="interactions" value="2"/>
</dbReference>
<keyword evidence="2" id="KW-0863">Zinc-finger</keyword>
<dbReference type="Gene3D" id="3.30.40.10">
    <property type="entry name" value="Zinc/RING finger domain, C3HC4 (zinc finger)"/>
    <property type="match status" value="1"/>
</dbReference>
<dbReference type="GO" id="GO:0008270">
    <property type="term" value="F:zinc ion binding"/>
    <property type="evidence" value="ECO:0007669"/>
    <property type="project" value="UniProtKB-KW"/>
</dbReference>
<reference evidence="7" key="3">
    <citation type="submission" date="2025-09" db="UniProtKB">
        <authorList>
            <consortium name="Ensembl"/>
        </authorList>
    </citation>
    <scope>IDENTIFICATION</scope>
</reference>
<dbReference type="InterPro" id="IPR013083">
    <property type="entry name" value="Znf_RING/FYVE/PHD"/>
</dbReference>
<reference evidence="7" key="1">
    <citation type="submission" date="2019-06" db="EMBL/GenBank/DDBJ databases">
        <authorList>
            <consortium name="Wellcome Sanger Institute Data Sharing"/>
        </authorList>
    </citation>
    <scope>NUCLEOTIDE SEQUENCE [LARGE SCALE GENOMIC DNA]</scope>
</reference>
<dbReference type="GeneTree" id="ENSGT01030000234583"/>
<feature type="domain" description="B box-type" evidence="6">
    <location>
        <begin position="76"/>
        <end position="117"/>
    </location>
</feature>
<dbReference type="PROSITE" id="PS00518">
    <property type="entry name" value="ZF_RING_1"/>
    <property type="match status" value="1"/>
</dbReference>
<organism evidence="7 8">
    <name type="scientific">Myripristis murdjan</name>
    <name type="common">pinecone soldierfish</name>
    <dbReference type="NCBI Taxonomy" id="586833"/>
    <lineage>
        <taxon>Eukaryota</taxon>
        <taxon>Metazoa</taxon>
        <taxon>Chordata</taxon>
        <taxon>Craniata</taxon>
        <taxon>Vertebrata</taxon>
        <taxon>Euteleostomi</taxon>
        <taxon>Actinopterygii</taxon>
        <taxon>Neopterygii</taxon>
        <taxon>Teleostei</taxon>
        <taxon>Neoteleostei</taxon>
        <taxon>Acanthomorphata</taxon>
        <taxon>Holocentriformes</taxon>
        <taxon>Holocentridae</taxon>
        <taxon>Myripristis</taxon>
    </lineage>
</organism>
<dbReference type="SUPFAM" id="SSF57850">
    <property type="entry name" value="RING/U-box"/>
    <property type="match status" value="1"/>
</dbReference>
<dbReference type="InterPro" id="IPR000315">
    <property type="entry name" value="Znf_B-box"/>
</dbReference>
<dbReference type="Ensembl" id="ENSMMDT00005011258.1">
    <property type="protein sequence ID" value="ENSMMDP00005010922.1"/>
    <property type="gene ID" value="ENSMMDG00005005911.1"/>
</dbReference>
<dbReference type="SMART" id="SM00184">
    <property type="entry name" value="RING"/>
    <property type="match status" value="1"/>
</dbReference>
<dbReference type="InterPro" id="IPR017907">
    <property type="entry name" value="Znf_RING_CS"/>
</dbReference>
<dbReference type="SMART" id="SM00336">
    <property type="entry name" value="BBOX"/>
    <property type="match status" value="1"/>
</dbReference>
<feature type="domain" description="RING-type" evidence="5">
    <location>
        <begin position="12"/>
        <end position="49"/>
    </location>
</feature>
<dbReference type="Pfam" id="PF13923">
    <property type="entry name" value="zf-C3HC4_2"/>
    <property type="match status" value="1"/>
</dbReference>